<name>A0A4R2FJJ6_9GAMM</name>
<reference evidence="2 3" key="1">
    <citation type="submission" date="2019-03" db="EMBL/GenBank/DDBJ databases">
        <title>Freshwater and sediment microbial communities from various areas in North America, analyzing microbe dynamics in response to fracking.</title>
        <authorList>
            <person name="Lamendella R."/>
        </authorList>
    </citation>
    <scope>NUCLEOTIDE SEQUENCE [LARGE SCALE GENOMIC DNA]</scope>
    <source>
        <strain evidence="2 3">74A</strain>
    </source>
</reference>
<proteinExistence type="predicted"/>
<dbReference type="Gene3D" id="1.20.1440.40">
    <property type="entry name" value="YqcC-like"/>
    <property type="match status" value="1"/>
</dbReference>
<dbReference type="EMBL" id="SLWF01000004">
    <property type="protein sequence ID" value="TCN87988.1"/>
    <property type="molecule type" value="Genomic_DNA"/>
</dbReference>
<dbReference type="InterPro" id="IPR023376">
    <property type="entry name" value="YqcC-like_dom"/>
</dbReference>
<dbReference type="Pfam" id="PF04287">
    <property type="entry name" value="DUF446"/>
    <property type="match status" value="1"/>
</dbReference>
<accession>A0A4R2FJJ6</accession>
<dbReference type="PIRSF" id="PIRSF006257">
    <property type="entry name" value="UCP006257"/>
    <property type="match status" value="1"/>
</dbReference>
<keyword evidence="3" id="KW-1185">Reference proteome</keyword>
<dbReference type="PANTHER" id="PTHR39586">
    <property type="entry name" value="CYTOPLASMIC PROTEIN-RELATED"/>
    <property type="match status" value="1"/>
</dbReference>
<protein>
    <submittedName>
        <fullName evidence="2">dTDP-4-dehydrorhamnose 3,5-epimerase</fullName>
    </submittedName>
</protein>
<evidence type="ECO:0000259" key="1">
    <source>
        <dbReference type="Pfam" id="PF04287"/>
    </source>
</evidence>
<evidence type="ECO:0000313" key="2">
    <source>
        <dbReference type="EMBL" id="TCN87988.1"/>
    </source>
</evidence>
<feature type="domain" description="YqcC-like" evidence="1">
    <location>
        <begin position="6"/>
        <end position="101"/>
    </location>
</feature>
<comment type="caution">
    <text evidence="2">The sequence shown here is derived from an EMBL/GenBank/DDBJ whole genome shotgun (WGS) entry which is preliminary data.</text>
</comment>
<evidence type="ECO:0000313" key="3">
    <source>
        <dbReference type="Proteomes" id="UP000294832"/>
    </source>
</evidence>
<gene>
    <name evidence="2" type="ORF">EDC91_104122</name>
</gene>
<dbReference type="OrthoDB" id="8794567at2"/>
<dbReference type="SUPFAM" id="SSF158452">
    <property type="entry name" value="YqcC-like"/>
    <property type="match status" value="1"/>
</dbReference>
<dbReference type="RefSeq" id="WP_133038170.1">
    <property type="nucleotide sequence ID" value="NZ_SLWF01000004.1"/>
</dbReference>
<organism evidence="2 3">
    <name type="scientific">Shewanella fodinae</name>
    <dbReference type="NCBI Taxonomy" id="552357"/>
    <lineage>
        <taxon>Bacteria</taxon>
        <taxon>Pseudomonadati</taxon>
        <taxon>Pseudomonadota</taxon>
        <taxon>Gammaproteobacteria</taxon>
        <taxon>Alteromonadales</taxon>
        <taxon>Shewanellaceae</taxon>
        <taxon>Shewanella</taxon>
    </lineage>
</organism>
<dbReference type="AlphaFoldDB" id="A0A4R2FJJ6"/>
<dbReference type="PANTHER" id="PTHR39586:SF1">
    <property type="entry name" value="CYTOPLASMIC PROTEIN"/>
    <property type="match status" value="1"/>
</dbReference>
<sequence>MSYQQTAKHLQTIEHELKRLQMWSENRPSDMALASTAPFACDALPFEHWLQFIFLPKMQHLVEQQLPLPSKMAVAPMAHYVWAQQPATRDLILVLEMLDELLSGK</sequence>
<dbReference type="Proteomes" id="UP000294832">
    <property type="component" value="Unassembled WGS sequence"/>
</dbReference>
<dbReference type="InterPro" id="IPR036814">
    <property type="entry name" value="YqcC-like_sf"/>
</dbReference>
<dbReference type="InterPro" id="IPR007384">
    <property type="entry name" value="UCP006257"/>
</dbReference>
<dbReference type="GO" id="GO:0044010">
    <property type="term" value="P:single-species biofilm formation"/>
    <property type="evidence" value="ECO:0007669"/>
    <property type="project" value="TreeGrafter"/>
</dbReference>